<dbReference type="Proteomes" id="UP000218505">
    <property type="component" value="Chromosome"/>
</dbReference>
<evidence type="ECO:0000313" key="3">
    <source>
        <dbReference type="EMBL" id="ATE52315.1"/>
    </source>
</evidence>
<dbReference type="HAMAP" id="MF_01384">
    <property type="entry name" value="UreD"/>
    <property type="match status" value="1"/>
</dbReference>
<keyword evidence="2" id="KW-0963">Cytoplasm</keyword>
<evidence type="ECO:0000256" key="1">
    <source>
        <dbReference type="ARBA" id="ARBA00023186"/>
    </source>
</evidence>
<dbReference type="EMBL" id="CP023445">
    <property type="protein sequence ID" value="ATE52315.1"/>
    <property type="molecule type" value="Genomic_DNA"/>
</dbReference>
<accession>A0A290YZY9</accession>
<organism evidence="3 4">
    <name type="scientific">Actinosynnema pretiosum</name>
    <dbReference type="NCBI Taxonomy" id="42197"/>
    <lineage>
        <taxon>Bacteria</taxon>
        <taxon>Bacillati</taxon>
        <taxon>Actinomycetota</taxon>
        <taxon>Actinomycetes</taxon>
        <taxon>Pseudonocardiales</taxon>
        <taxon>Pseudonocardiaceae</taxon>
        <taxon>Actinosynnema</taxon>
    </lineage>
</organism>
<comment type="subunit">
    <text evidence="2">UreD, UreF and UreG form a complex that acts as a GTP-hydrolysis-dependent molecular chaperone, activating the urease apoprotein by helping to assemble the nickel containing metallocenter of UreC. The UreE protein probably delivers the nickel.</text>
</comment>
<keyword evidence="1 2" id="KW-0143">Chaperone</keyword>
<proteinExistence type="inferred from homology"/>
<dbReference type="GO" id="GO:0005737">
    <property type="term" value="C:cytoplasm"/>
    <property type="evidence" value="ECO:0007669"/>
    <property type="project" value="UniProtKB-SubCell"/>
</dbReference>
<sequence length="281" mass="29406">MKAFARLVAERNPNGRTVIREMRSATPLTLVPARGARSDAHALVHLVSSITAPLGGDDLELRITVGPGAALVLRGVAATVTLPGHRPGGSRSRVLLEVAEGGSVEHLPEPTVVTARADHEAVLEAELAEGARLRAREVLVLGRLGERPGRLTTTTSVRRGGPLLRQSLAVGDDRGGPDTVDSSPAGLAGRRVVGAEVLCWGEDPPGPVSGDWWSLVPLARGGSLATALGDTVIEVERALTGACDSHPGSSELLTRSRSRFRAQGHTLRVRSHRPGGSAQDR</sequence>
<dbReference type="RefSeq" id="WP_096491336.1">
    <property type="nucleotide sequence ID" value="NZ_CP023445.1"/>
</dbReference>
<evidence type="ECO:0000256" key="2">
    <source>
        <dbReference type="HAMAP-Rule" id="MF_01384"/>
    </source>
</evidence>
<protein>
    <recommendedName>
        <fullName evidence="2">Urease accessory protein UreD</fullName>
    </recommendedName>
</protein>
<comment type="subcellular location">
    <subcellularLocation>
        <location evidence="2">Cytoplasm</location>
    </subcellularLocation>
</comment>
<dbReference type="KEGG" id="apre:CNX65_02555"/>
<evidence type="ECO:0000313" key="4">
    <source>
        <dbReference type="Proteomes" id="UP000218505"/>
    </source>
</evidence>
<dbReference type="GO" id="GO:0016151">
    <property type="term" value="F:nickel cation binding"/>
    <property type="evidence" value="ECO:0007669"/>
    <property type="project" value="UniProtKB-UniRule"/>
</dbReference>
<reference evidence="3" key="1">
    <citation type="submission" date="2017-09" db="EMBL/GenBank/DDBJ databases">
        <title>Complete Genome Sequence of ansamitocin-producing Bacterium Actinosynnema pretiosum X47.</title>
        <authorList>
            <person name="Cao G."/>
            <person name="Zong G."/>
            <person name="Zhong C."/>
            <person name="Fu J."/>
        </authorList>
    </citation>
    <scope>NUCLEOTIDE SEQUENCE [LARGE SCALE GENOMIC DNA]</scope>
    <source>
        <strain evidence="3">X47</strain>
    </source>
</reference>
<dbReference type="AlphaFoldDB" id="A0A290YZY9"/>
<dbReference type="InterPro" id="IPR002669">
    <property type="entry name" value="UreD"/>
</dbReference>
<comment type="similarity">
    <text evidence="2">Belongs to the UreD family.</text>
</comment>
<keyword evidence="4" id="KW-1185">Reference proteome</keyword>
<comment type="function">
    <text evidence="2">Required for maturation of urease via the functional incorporation of the urease nickel metallocenter.</text>
</comment>
<dbReference type="Pfam" id="PF01774">
    <property type="entry name" value="UreD"/>
    <property type="match status" value="1"/>
</dbReference>
<keyword evidence="2" id="KW-0996">Nickel insertion</keyword>
<name>A0A290YZY9_9PSEU</name>
<gene>
    <name evidence="2" type="primary">ureD</name>
    <name evidence="3" type="ORF">CNX65_02555</name>
</gene>